<gene>
    <name evidence="8" type="ORF">BBK36DRAFT_1184711</name>
</gene>
<dbReference type="PANTHER" id="PTHR21496:SF0">
    <property type="entry name" value="RIESKE DOMAIN-CONTAINING PROTEIN"/>
    <property type="match status" value="1"/>
</dbReference>
<dbReference type="Proteomes" id="UP000241546">
    <property type="component" value="Unassembled WGS sequence"/>
</dbReference>
<evidence type="ECO:0000313" key="8">
    <source>
        <dbReference type="EMBL" id="PTB62678.1"/>
    </source>
</evidence>
<keyword evidence="4" id="KW-0411">Iron-sulfur</keyword>
<reference evidence="9" key="1">
    <citation type="submission" date="2016-07" db="EMBL/GenBank/DDBJ databases">
        <title>Multiple horizontal gene transfer events from other fungi enriched the ability of initially mycotrophic Trichoderma (Ascomycota) to feed on dead plant biomass.</title>
        <authorList>
            <consortium name="DOE Joint Genome Institute"/>
            <person name="Atanasova L."/>
            <person name="Chenthamara K."/>
            <person name="Zhang J."/>
            <person name="Grujic M."/>
            <person name="Henrissat B."/>
            <person name="Kuo A."/>
            <person name="Aerts A."/>
            <person name="Salamov A."/>
            <person name="Lipzen A."/>
            <person name="Labutti K."/>
            <person name="Barry K."/>
            <person name="Miao Y."/>
            <person name="Rahimi M.J."/>
            <person name="Shen Q."/>
            <person name="Grigoriev I.V."/>
            <person name="Kubicek C.P."/>
            <person name="Druzhinina I.S."/>
        </authorList>
    </citation>
    <scope>NUCLEOTIDE SEQUENCE [LARGE SCALE GENOMIC DNA]</scope>
    <source>
        <strain evidence="9">TUCIM 6016</strain>
    </source>
</reference>
<comment type="cofactor">
    <cofactor evidence="5">
        <name>[2Fe-2S] cluster</name>
        <dbReference type="ChEBI" id="CHEBI:190135"/>
    </cofactor>
</comment>
<dbReference type="PROSITE" id="PS51296">
    <property type="entry name" value="RIESKE"/>
    <property type="match status" value="1"/>
</dbReference>
<dbReference type="RefSeq" id="XP_024745998.1">
    <property type="nucleotide sequence ID" value="XM_024896410.1"/>
</dbReference>
<protein>
    <recommendedName>
        <fullName evidence="7">Rieske domain-containing protein</fullName>
    </recommendedName>
</protein>
<dbReference type="GO" id="GO:0046872">
    <property type="term" value="F:metal ion binding"/>
    <property type="evidence" value="ECO:0007669"/>
    <property type="project" value="UniProtKB-KW"/>
</dbReference>
<dbReference type="EMBL" id="KZ680222">
    <property type="protein sequence ID" value="PTB62678.1"/>
    <property type="molecule type" value="Genomic_DNA"/>
</dbReference>
<evidence type="ECO:0000259" key="7">
    <source>
        <dbReference type="PROSITE" id="PS51296"/>
    </source>
</evidence>
<dbReference type="PANTHER" id="PTHR21496">
    <property type="entry name" value="FERREDOXIN-RELATED"/>
    <property type="match status" value="1"/>
</dbReference>
<proteinExistence type="predicted"/>
<organism evidence="8 9">
    <name type="scientific">Trichoderma citrinoviride</name>
    <dbReference type="NCBI Taxonomy" id="58853"/>
    <lineage>
        <taxon>Eukaryota</taxon>
        <taxon>Fungi</taxon>
        <taxon>Dikarya</taxon>
        <taxon>Ascomycota</taxon>
        <taxon>Pezizomycotina</taxon>
        <taxon>Sordariomycetes</taxon>
        <taxon>Hypocreomycetidae</taxon>
        <taxon>Hypocreales</taxon>
        <taxon>Hypocreaceae</taxon>
        <taxon>Trichoderma</taxon>
    </lineage>
</organism>
<keyword evidence="2" id="KW-0479">Metal-binding</keyword>
<evidence type="ECO:0000256" key="4">
    <source>
        <dbReference type="ARBA" id="ARBA00023014"/>
    </source>
</evidence>
<keyword evidence="9" id="KW-1185">Reference proteome</keyword>
<dbReference type="SUPFAM" id="SSF50022">
    <property type="entry name" value="ISP domain"/>
    <property type="match status" value="1"/>
</dbReference>
<evidence type="ECO:0000256" key="3">
    <source>
        <dbReference type="ARBA" id="ARBA00023004"/>
    </source>
</evidence>
<feature type="domain" description="Rieske" evidence="7">
    <location>
        <begin position="81"/>
        <end position="137"/>
    </location>
</feature>
<evidence type="ECO:0000256" key="2">
    <source>
        <dbReference type="ARBA" id="ARBA00022723"/>
    </source>
</evidence>
<keyword evidence="1" id="KW-0001">2Fe-2S</keyword>
<name>A0A2T4B0B7_9HYPO</name>
<feature type="region of interest" description="Disordered" evidence="6">
    <location>
        <begin position="160"/>
        <end position="192"/>
    </location>
</feature>
<dbReference type="Gene3D" id="2.102.10.10">
    <property type="entry name" value="Rieske [2Fe-2S] iron-sulphur domain"/>
    <property type="match status" value="1"/>
</dbReference>
<dbReference type="GO" id="GO:0051537">
    <property type="term" value="F:2 iron, 2 sulfur cluster binding"/>
    <property type="evidence" value="ECO:0007669"/>
    <property type="project" value="UniProtKB-KW"/>
</dbReference>
<dbReference type="Pfam" id="PF00355">
    <property type="entry name" value="Rieske"/>
    <property type="match status" value="1"/>
</dbReference>
<dbReference type="InterPro" id="IPR036922">
    <property type="entry name" value="Rieske_2Fe-2S_sf"/>
</dbReference>
<evidence type="ECO:0000256" key="1">
    <source>
        <dbReference type="ARBA" id="ARBA00022714"/>
    </source>
</evidence>
<dbReference type="AlphaFoldDB" id="A0A2T4B0B7"/>
<sequence length="192" mass="21439">MSSLEESSRLGAQWFSAGLTSSFPDLGYDEDNLAKYRSCGGSDLKPGCKVFQVPKDDSLQREEIDIREDGTLQRSEMKGLKDQVLVFQYKGKFHAVDHKCPHSLYPLSQGTPFDIEDFGIVFSAGLTCPKHGWSFDLFNGAADRGSYELGVWETQLREVKSSEGSPCDNGEDGKSSNSVEKEVWVRRRQRVG</sequence>
<dbReference type="GeneID" id="36604528"/>
<evidence type="ECO:0000256" key="5">
    <source>
        <dbReference type="ARBA" id="ARBA00034078"/>
    </source>
</evidence>
<evidence type="ECO:0000256" key="6">
    <source>
        <dbReference type="SAM" id="MobiDB-lite"/>
    </source>
</evidence>
<dbReference type="OrthoDB" id="426882at2759"/>
<evidence type="ECO:0000313" key="9">
    <source>
        <dbReference type="Proteomes" id="UP000241546"/>
    </source>
</evidence>
<dbReference type="InterPro" id="IPR017941">
    <property type="entry name" value="Rieske_2Fe-2S"/>
</dbReference>
<accession>A0A2T4B0B7</accession>
<keyword evidence="3" id="KW-0408">Iron</keyword>
<feature type="compositionally biased region" description="Basic and acidic residues" evidence="6">
    <location>
        <begin position="171"/>
        <end position="185"/>
    </location>
</feature>